<feature type="region of interest" description="Disordered" evidence="1">
    <location>
        <begin position="1"/>
        <end position="20"/>
    </location>
</feature>
<evidence type="ECO:0000313" key="3">
    <source>
        <dbReference type="Proteomes" id="UP000466785"/>
    </source>
</evidence>
<sequence length="500" mass="53838">MVAHMTGTPPSTAPPWTTAGNLGAEVHETHTGLVALIGDRAYKTKKVVVTDFLDFSSVARREQTCAREVELNRRLAPDSYLGIGHFDSPEGPPEPVIVMRRYPEAARLAVLVRSGVPVHAELRAVAAVLARFHATAGRGEAVDAEATVAALTERWQENLTELRRHAGTVLAESTLADVTRLATRFLAGRGGLYASRIAGRRVVDGHGDLLTQDIFCMPDGPVLLDCLEFDDRLRYVDGVDDAAFLAMDLEYLGRPDLGEFFLDEYLRSADDSAPRALRDFCVAYRAVVRTKVDCVRVTQGHHDAAADARAHLDIALAHLRRATVPLVLIGGGPGTGKTTLAQALAPRIDAVVISTDDVRRQLREAGTISGAIGDLHSGLYAPQNVTAVYDEVLRRAHAALGTGRAVIVDGTWRDPRHRDQARSVGAECHSPVVEFVCTVPISEAVQRISTRTATTSDATPGIATALSEGEQRWPEALPIDTSVPVSDTAAELERVCRLAG</sequence>
<accession>A0A6N4VBR6</accession>
<dbReference type="Pfam" id="PF13671">
    <property type="entry name" value="AAA_33"/>
    <property type="match status" value="1"/>
</dbReference>
<dbReference type="PANTHER" id="PTHR43883">
    <property type="entry name" value="SLR0207 PROTEIN"/>
    <property type="match status" value="1"/>
</dbReference>
<dbReference type="Proteomes" id="UP000466785">
    <property type="component" value="Chromosome"/>
</dbReference>
<gene>
    <name evidence="2" type="ORF">MPOR_21630</name>
</gene>
<keyword evidence="3" id="KW-1185">Reference proteome</keyword>
<reference evidence="2 3" key="1">
    <citation type="journal article" date="2019" name="Emerg. Microbes Infect.">
        <title>Comprehensive subspecies identification of 175 nontuberculous mycobacteria species based on 7547 genomic profiles.</title>
        <authorList>
            <person name="Matsumoto Y."/>
            <person name="Kinjo T."/>
            <person name="Motooka D."/>
            <person name="Nabeya D."/>
            <person name="Jung N."/>
            <person name="Uechi K."/>
            <person name="Horii T."/>
            <person name="Iida T."/>
            <person name="Fujita J."/>
            <person name="Nakamura S."/>
        </authorList>
    </citation>
    <scope>NUCLEOTIDE SEQUENCE [LARGE SCALE GENOMIC DNA]</scope>
    <source>
        <strain evidence="2 3">JCM 12603</strain>
    </source>
</reference>
<protein>
    <submittedName>
        <fullName evidence="2">Uncharacterized protein</fullName>
    </submittedName>
</protein>
<dbReference type="InterPro" id="IPR011009">
    <property type="entry name" value="Kinase-like_dom_sf"/>
</dbReference>
<dbReference type="SUPFAM" id="SSF56112">
    <property type="entry name" value="Protein kinase-like (PK-like)"/>
    <property type="match status" value="1"/>
</dbReference>
<name>A0A6N4VBR6_9MYCO</name>
<dbReference type="InterPro" id="IPR027417">
    <property type="entry name" value="P-loop_NTPase"/>
</dbReference>
<dbReference type="Gene3D" id="3.40.50.300">
    <property type="entry name" value="P-loop containing nucleotide triphosphate hydrolases"/>
    <property type="match status" value="1"/>
</dbReference>
<dbReference type="KEGG" id="mpof:MPOR_21630"/>
<evidence type="ECO:0000313" key="2">
    <source>
        <dbReference type="EMBL" id="BBX51137.1"/>
    </source>
</evidence>
<dbReference type="PANTHER" id="PTHR43883:SF1">
    <property type="entry name" value="GLUCONOKINASE"/>
    <property type="match status" value="1"/>
</dbReference>
<dbReference type="SUPFAM" id="SSF52540">
    <property type="entry name" value="P-loop containing nucleoside triphosphate hydrolases"/>
    <property type="match status" value="1"/>
</dbReference>
<organism evidence="2 3">
    <name type="scientific">Mycolicibacterium poriferae</name>
    <dbReference type="NCBI Taxonomy" id="39694"/>
    <lineage>
        <taxon>Bacteria</taxon>
        <taxon>Bacillati</taxon>
        <taxon>Actinomycetota</taxon>
        <taxon>Actinomycetes</taxon>
        <taxon>Mycobacteriales</taxon>
        <taxon>Mycobacteriaceae</taxon>
        <taxon>Mycolicibacterium</taxon>
    </lineage>
</organism>
<proteinExistence type="predicted"/>
<evidence type="ECO:0000256" key="1">
    <source>
        <dbReference type="SAM" id="MobiDB-lite"/>
    </source>
</evidence>
<dbReference type="InterPro" id="IPR052732">
    <property type="entry name" value="Cell-binding_unc_protein"/>
</dbReference>
<dbReference type="EMBL" id="AP022570">
    <property type="protein sequence ID" value="BBX51137.1"/>
    <property type="molecule type" value="Genomic_DNA"/>
</dbReference>
<dbReference type="AlphaFoldDB" id="A0A6N4VBR6"/>